<comment type="caution">
    <text evidence="8">The sequence shown here is derived from an EMBL/GenBank/DDBJ whole genome shotgun (WGS) entry which is preliminary data.</text>
</comment>
<dbReference type="InterPro" id="IPR017452">
    <property type="entry name" value="GPCR_Rhodpsn_7TM"/>
</dbReference>
<evidence type="ECO:0000256" key="2">
    <source>
        <dbReference type="ARBA" id="ARBA00022692"/>
    </source>
</evidence>
<dbReference type="PRINTS" id="PR00237">
    <property type="entry name" value="GPCRRHODOPSN"/>
</dbReference>
<evidence type="ECO:0000256" key="3">
    <source>
        <dbReference type="ARBA" id="ARBA00022989"/>
    </source>
</evidence>
<dbReference type="GO" id="GO:0016020">
    <property type="term" value="C:membrane"/>
    <property type="evidence" value="ECO:0007669"/>
    <property type="project" value="UniProtKB-SubCell"/>
</dbReference>
<accession>A0A5J4NJ49</accession>
<comment type="subcellular location">
    <subcellularLocation>
        <location evidence="1">Membrane</location>
    </subcellularLocation>
</comment>
<keyword evidence="4 6" id="KW-0472">Membrane</keyword>
<evidence type="ECO:0000313" key="8">
    <source>
        <dbReference type="EMBL" id="KAA3675503.1"/>
    </source>
</evidence>
<comment type="similarity">
    <text evidence="5">Belongs to the G-protein coupled receptor 1 family.</text>
</comment>
<keyword evidence="2 5" id="KW-0812">Transmembrane</keyword>
<dbReference type="PROSITE" id="PS00237">
    <property type="entry name" value="G_PROTEIN_RECEP_F1_1"/>
    <property type="match status" value="1"/>
</dbReference>
<feature type="transmembrane region" description="Helical" evidence="6">
    <location>
        <begin position="6"/>
        <end position="31"/>
    </location>
</feature>
<keyword evidence="5" id="KW-0675">Receptor</keyword>
<keyword evidence="3 6" id="KW-1133">Transmembrane helix</keyword>
<sequence>MWQAAVTVRVLLAVFGALATIINGIVFYVLVRTKIGSRLTTSLLRNQCVIDAYTGFIAFLYQVVGGDVQTGSEIADKIFCTIWYRDNLIWIGVILSVQNIVCISFDRYMAVLHPVTYKLRQKKLTFGMYIYISLNGIVMFYPNLVARRYANGRCGYVQLSESYVLRQFFEVEPYIWLVFLYILPTVFVIFLHARIVCYLRQNLLNSITFHQDIDDASKEAQSKAIKARVRKLTWTIMLMSCTLMCFYAYDEITYVLATFKLVRYIVGTPSQQAGVLLVILNSCAIPCILVSSTDPLYDMLLHGLCLRVGKLGDSDVKSAETTEYQ</sequence>
<feature type="domain" description="G-protein coupled receptors family 1 profile" evidence="7">
    <location>
        <begin position="22"/>
        <end position="289"/>
    </location>
</feature>
<dbReference type="PANTHER" id="PTHR45698:SF1">
    <property type="entry name" value="TRACE AMINE-ASSOCIATED RECEPTOR 13C-LIKE"/>
    <property type="match status" value="1"/>
</dbReference>
<evidence type="ECO:0000256" key="4">
    <source>
        <dbReference type="ARBA" id="ARBA00023136"/>
    </source>
</evidence>
<dbReference type="AlphaFoldDB" id="A0A5J4NJ49"/>
<dbReference type="Proteomes" id="UP000324629">
    <property type="component" value="Unassembled WGS sequence"/>
</dbReference>
<dbReference type="EMBL" id="QNGE01002484">
    <property type="protein sequence ID" value="KAA3675503.1"/>
    <property type="molecule type" value="Genomic_DNA"/>
</dbReference>
<feature type="transmembrane region" description="Helical" evidence="6">
    <location>
        <begin position="174"/>
        <end position="193"/>
    </location>
</feature>
<protein>
    <recommendedName>
        <fullName evidence="7">G-protein coupled receptors family 1 profile domain-containing protein</fullName>
    </recommendedName>
</protein>
<reference evidence="8 9" key="1">
    <citation type="journal article" date="2019" name="Gigascience">
        <title>Whole-genome sequence of the oriental lung fluke Paragonimus westermani.</title>
        <authorList>
            <person name="Oey H."/>
            <person name="Zakrzewski M."/>
            <person name="Narain K."/>
            <person name="Devi K.R."/>
            <person name="Agatsuma T."/>
            <person name="Nawaratna S."/>
            <person name="Gobert G.N."/>
            <person name="Jones M.K."/>
            <person name="Ragan M.A."/>
            <person name="McManus D.P."/>
            <person name="Krause L."/>
        </authorList>
    </citation>
    <scope>NUCLEOTIDE SEQUENCE [LARGE SCALE GENOMIC DNA]</scope>
    <source>
        <strain evidence="8 9">IND2009</strain>
    </source>
</reference>
<evidence type="ECO:0000259" key="7">
    <source>
        <dbReference type="PROSITE" id="PS50262"/>
    </source>
</evidence>
<dbReference type="SUPFAM" id="SSF81321">
    <property type="entry name" value="Family A G protein-coupled receptor-like"/>
    <property type="match status" value="1"/>
</dbReference>
<keyword evidence="5" id="KW-0297">G-protein coupled receptor</keyword>
<name>A0A5J4NJ49_9TREM</name>
<keyword evidence="9" id="KW-1185">Reference proteome</keyword>
<dbReference type="Gene3D" id="1.20.1070.10">
    <property type="entry name" value="Rhodopsin 7-helix transmembrane proteins"/>
    <property type="match status" value="1"/>
</dbReference>
<dbReference type="PANTHER" id="PTHR45698">
    <property type="entry name" value="TRACE AMINE-ASSOCIATED RECEPTOR 19N-RELATED"/>
    <property type="match status" value="1"/>
</dbReference>
<feature type="transmembrane region" description="Helical" evidence="6">
    <location>
        <begin position="126"/>
        <end position="144"/>
    </location>
</feature>
<dbReference type="Pfam" id="PF00001">
    <property type="entry name" value="7tm_1"/>
    <property type="match status" value="1"/>
</dbReference>
<keyword evidence="5" id="KW-0807">Transducer</keyword>
<feature type="transmembrane region" description="Helical" evidence="6">
    <location>
        <begin position="88"/>
        <end position="105"/>
    </location>
</feature>
<dbReference type="InterPro" id="IPR000276">
    <property type="entry name" value="GPCR_Rhodpsn"/>
</dbReference>
<dbReference type="GO" id="GO:0004930">
    <property type="term" value="F:G protein-coupled receptor activity"/>
    <property type="evidence" value="ECO:0007669"/>
    <property type="project" value="UniProtKB-KW"/>
</dbReference>
<evidence type="ECO:0000313" key="9">
    <source>
        <dbReference type="Proteomes" id="UP000324629"/>
    </source>
</evidence>
<proteinExistence type="inferred from homology"/>
<evidence type="ECO:0000256" key="1">
    <source>
        <dbReference type="ARBA" id="ARBA00004370"/>
    </source>
</evidence>
<organism evidence="8 9">
    <name type="scientific">Paragonimus westermani</name>
    <dbReference type="NCBI Taxonomy" id="34504"/>
    <lineage>
        <taxon>Eukaryota</taxon>
        <taxon>Metazoa</taxon>
        <taxon>Spiralia</taxon>
        <taxon>Lophotrochozoa</taxon>
        <taxon>Platyhelminthes</taxon>
        <taxon>Trematoda</taxon>
        <taxon>Digenea</taxon>
        <taxon>Plagiorchiida</taxon>
        <taxon>Troglotremata</taxon>
        <taxon>Troglotrematidae</taxon>
        <taxon>Paragonimus</taxon>
    </lineage>
</organism>
<dbReference type="CDD" id="cd00637">
    <property type="entry name" value="7tm_classA_rhodopsin-like"/>
    <property type="match status" value="1"/>
</dbReference>
<evidence type="ECO:0000256" key="6">
    <source>
        <dbReference type="SAM" id="Phobius"/>
    </source>
</evidence>
<dbReference type="PROSITE" id="PS50262">
    <property type="entry name" value="G_PROTEIN_RECEP_F1_2"/>
    <property type="match status" value="1"/>
</dbReference>
<feature type="transmembrane region" description="Helical" evidence="6">
    <location>
        <begin position="232"/>
        <end position="249"/>
    </location>
</feature>
<gene>
    <name evidence="8" type="ORF">DEA37_0008324</name>
</gene>
<evidence type="ECO:0000256" key="5">
    <source>
        <dbReference type="RuleBase" id="RU000688"/>
    </source>
</evidence>